<evidence type="ECO:0000256" key="6">
    <source>
        <dbReference type="ARBA" id="ARBA00022989"/>
    </source>
</evidence>
<dbReference type="PANTHER" id="PTHR21137:SF35">
    <property type="entry name" value="ODORANT RECEPTOR 19A-RELATED"/>
    <property type="match status" value="1"/>
</dbReference>
<protein>
    <submittedName>
        <fullName evidence="11">Uncharacterized protein</fullName>
    </submittedName>
</protein>
<feature type="transmembrane region" description="Helical" evidence="10">
    <location>
        <begin position="12"/>
        <end position="33"/>
    </location>
</feature>
<name>A0AAV8ZN61_9CUCU</name>
<keyword evidence="9" id="KW-0807">Transducer</keyword>
<comment type="subcellular location">
    <subcellularLocation>
        <location evidence="1">Cell membrane</location>
        <topology evidence="1">Multi-pass membrane protein</topology>
    </subcellularLocation>
</comment>
<keyword evidence="4 10" id="KW-0812">Transmembrane</keyword>
<evidence type="ECO:0000256" key="9">
    <source>
        <dbReference type="ARBA" id="ARBA00023224"/>
    </source>
</evidence>
<dbReference type="InterPro" id="IPR004117">
    <property type="entry name" value="7tm6_olfct_rcpt"/>
</dbReference>
<evidence type="ECO:0000256" key="5">
    <source>
        <dbReference type="ARBA" id="ARBA00022725"/>
    </source>
</evidence>
<organism evidence="11 12">
    <name type="scientific">Rhamnusium bicolor</name>
    <dbReference type="NCBI Taxonomy" id="1586634"/>
    <lineage>
        <taxon>Eukaryota</taxon>
        <taxon>Metazoa</taxon>
        <taxon>Ecdysozoa</taxon>
        <taxon>Arthropoda</taxon>
        <taxon>Hexapoda</taxon>
        <taxon>Insecta</taxon>
        <taxon>Pterygota</taxon>
        <taxon>Neoptera</taxon>
        <taxon>Endopterygota</taxon>
        <taxon>Coleoptera</taxon>
        <taxon>Polyphaga</taxon>
        <taxon>Cucujiformia</taxon>
        <taxon>Chrysomeloidea</taxon>
        <taxon>Cerambycidae</taxon>
        <taxon>Lepturinae</taxon>
        <taxon>Rhagiini</taxon>
        <taxon>Rhamnusium</taxon>
    </lineage>
</organism>
<evidence type="ECO:0000313" key="12">
    <source>
        <dbReference type="Proteomes" id="UP001162156"/>
    </source>
</evidence>
<proteinExistence type="predicted"/>
<feature type="non-terminal residue" evidence="11">
    <location>
        <position position="1"/>
    </location>
</feature>
<dbReference type="Pfam" id="PF02949">
    <property type="entry name" value="7tm_6"/>
    <property type="match status" value="1"/>
</dbReference>
<gene>
    <name evidence="11" type="ORF">NQ314_003053</name>
</gene>
<accession>A0AAV8ZN61</accession>
<dbReference type="GO" id="GO:0005549">
    <property type="term" value="F:odorant binding"/>
    <property type="evidence" value="ECO:0007669"/>
    <property type="project" value="InterPro"/>
</dbReference>
<dbReference type="EMBL" id="JANEYF010000887">
    <property type="protein sequence ID" value="KAJ8967165.1"/>
    <property type="molecule type" value="Genomic_DNA"/>
</dbReference>
<keyword evidence="12" id="KW-1185">Reference proteome</keyword>
<keyword evidence="5" id="KW-0552">Olfaction</keyword>
<keyword evidence="2" id="KW-1003">Cell membrane</keyword>
<evidence type="ECO:0000256" key="10">
    <source>
        <dbReference type="SAM" id="Phobius"/>
    </source>
</evidence>
<reference evidence="11" key="1">
    <citation type="journal article" date="2023" name="Insect Mol. Biol.">
        <title>Genome sequencing provides insights into the evolution of gene families encoding plant cell wall-degrading enzymes in longhorned beetles.</title>
        <authorList>
            <person name="Shin N.R."/>
            <person name="Okamura Y."/>
            <person name="Kirsch R."/>
            <person name="Pauchet Y."/>
        </authorList>
    </citation>
    <scope>NUCLEOTIDE SEQUENCE</scope>
    <source>
        <strain evidence="11">RBIC_L_NR</strain>
    </source>
</reference>
<comment type="caution">
    <text evidence="11">The sequence shown here is derived from an EMBL/GenBank/DDBJ whole genome shotgun (WGS) entry which is preliminary data.</text>
</comment>
<evidence type="ECO:0000256" key="7">
    <source>
        <dbReference type="ARBA" id="ARBA00023136"/>
    </source>
</evidence>
<evidence type="ECO:0000256" key="1">
    <source>
        <dbReference type="ARBA" id="ARBA00004651"/>
    </source>
</evidence>
<dbReference type="PANTHER" id="PTHR21137">
    <property type="entry name" value="ODORANT RECEPTOR"/>
    <property type="match status" value="1"/>
</dbReference>
<keyword evidence="7 10" id="KW-0472">Membrane</keyword>
<evidence type="ECO:0000256" key="2">
    <source>
        <dbReference type="ARBA" id="ARBA00022475"/>
    </source>
</evidence>
<dbReference type="AlphaFoldDB" id="A0AAV8ZN61"/>
<evidence type="ECO:0000313" key="11">
    <source>
        <dbReference type="EMBL" id="KAJ8967165.1"/>
    </source>
</evidence>
<keyword evidence="3" id="KW-0716">Sensory transduction</keyword>
<feature type="transmembrane region" description="Helical" evidence="10">
    <location>
        <begin position="39"/>
        <end position="61"/>
    </location>
</feature>
<dbReference type="GO" id="GO:0005886">
    <property type="term" value="C:plasma membrane"/>
    <property type="evidence" value="ECO:0007669"/>
    <property type="project" value="UniProtKB-SubCell"/>
</dbReference>
<dbReference type="GO" id="GO:0004984">
    <property type="term" value="F:olfactory receptor activity"/>
    <property type="evidence" value="ECO:0007669"/>
    <property type="project" value="InterPro"/>
</dbReference>
<keyword evidence="8" id="KW-0675">Receptor</keyword>
<sequence length="138" mass="15753">FAKDMENILQISLFILFTGGALIICSCLFQLSMAKVGELNFVMLLSYLISMLTEQMVYCWFGNEVICKSALVLKSTYNTPWLDCDLKFRKILLQFMTQAQRPIILKAGGLIEMNLSVFISVLRSSYSYFTLLQSMQSN</sequence>
<evidence type="ECO:0000256" key="4">
    <source>
        <dbReference type="ARBA" id="ARBA00022692"/>
    </source>
</evidence>
<dbReference type="GO" id="GO:0007165">
    <property type="term" value="P:signal transduction"/>
    <property type="evidence" value="ECO:0007669"/>
    <property type="project" value="UniProtKB-KW"/>
</dbReference>
<evidence type="ECO:0000256" key="8">
    <source>
        <dbReference type="ARBA" id="ARBA00023170"/>
    </source>
</evidence>
<dbReference type="Proteomes" id="UP001162156">
    <property type="component" value="Unassembled WGS sequence"/>
</dbReference>
<evidence type="ECO:0000256" key="3">
    <source>
        <dbReference type="ARBA" id="ARBA00022606"/>
    </source>
</evidence>
<keyword evidence="6 10" id="KW-1133">Transmembrane helix</keyword>